<gene>
    <name evidence="7" type="ORF">MGWOODY_Smn3106</name>
</gene>
<feature type="transmembrane region" description="Helical" evidence="6">
    <location>
        <begin position="301"/>
        <end position="319"/>
    </location>
</feature>
<feature type="transmembrane region" description="Helical" evidence="6">
    <location>
        <begin position="133"/>
        <end position="155"/>
    </location>
</feature>
<reference evidence="7" key="1">
    <citation type="submission" date="2015-10" db="EMBL/GenBank/DDBJ databases">
        <authorList>
            <person name="Gilbert D.G."/>
        </authorList>
    </citation>
    <scope>NUCLEOTIDE SEQUENCE</scope>
</reference>
<dbReference type="InterPro" id="IPR011701">
    <property type="entry name" value="MFS"/>
</dbReference>
<keyword evidence="4 6" id="KW-1133">Transmembrane helix</keyword>
<evidence type="ECO:0000256" key="3">
    <source>
        <dbReference type="ARBA" id="ARBA00022692"/>
    </source>
</evidence>
<dbReference type="Pfam" id="PF07690">
    <property type="entry name" value="MFS_1"/>
    <property type="match status" value="1"/>
</dbReference>
<feature type="transmembrane region" description="Helical" evidence="6">
    <location>
        <begin position="331"/>
        <end position="350"/>
    </location>
</feature>
<organism evidence="7">
    <name type="scientific">hydrothermal vent metagenome</name>
    <dbReference type="NCBI Taxonomy" id="652676"/>
    <lineage>
        <taxon>unclassified sequences</taxon>
        <taxon>metagenomes</taxon>
        <taxon>ecological metagenomes</taxon>
    </lineage>
</organism>
<dbReference type="GO" id="GO:0005886">
    <property type="term" value="C:plasma membrane"/>
    <property type="evidence" value="ECO:0007669"/>
    <property type="project" value="UniProtKB-SubCell"/>
</dbReference>
<feature type="transmembrane region" description="Helical" evidence="6">
    <location>
        <begin position="77"/>
        <end position="97"/>
    </location>
</feature>
<dbReference type="GO" id="GO:0022857">
    <property type="term" value="F:transmembrane transporter activity"/>
    <property type="evidence" value="ECO:0007669"/>
    <property type="project" value="InterPro"/>
</dbReference>
<protein>
    <submittedName>
        <fullName evidence="7">Permeases of the major facilitator superfamily</fullName>
    </submittedName>
</protein>
<keyword evidence="3 6" id="KW-0812">Transmembrane</keyword>
<evidence type="ECO:0000256" key="6">
    <source>
        <dbReference type="SAM" id="Phobius"/>
    </source>
</evidence>
<evidence type="ECO:0000256" key="2">
    <source>
        <dbReference type="ARBA" id="ARBA00022475"/>
    </source>
</evidence>
<feature type="transmembrane region" description="Helical" evidence="6">
    <location>
        <begin position="242"/>
        <end position="263"/>
    </location>
</feature>
<dbReference type="PANTHER" id="PTHR43124">
    <property type="entry name" value="PURINE EFFLUX PUMP PBUE"/>
    <property type="match status" value="1"/>
</dbReference>
<keyword evidence="2" id="KW-1003">Cell membrane</keyword>
<comment type="subcellular location">
    <subcellularLocation>
        <location evidence="1">Cell membrane</location>
        <topology evidence="1">Multi-pass membrane protein</topology>
    </subcellularLocation>
</comment>
<accession>A0A160TMQ5</accession>
<evidence type="ECO:0000313" key="7">
    <source>
        <dbReference type="EMBL" id="CUS46535.1"/>
    </source>
</evidence>
<dbReference type="SUPFAM" id="SSF103473">
    <property type="entry name" value="MFS general substrate transporter"/>
    <property type="match status" value="1"/>
</dbReference>
<feature type="transmembrane region" description="Helical" evidence="6">
    <location>
        <begin position="275"/>
        <end position="295"/>
    </location>
</feature>
<keyword evidence="5 6" id="KW-0472">Membrane</keyword>
<evidence type="ECO:0000256" key="1">
    <source>
        <dbReference type="ARBA" id="ARBA00004651"/>
    </source>
</evidence>
<feature type="transmembrane region" description="Helical" evidence="6">
    <location>
        <begin position="202"/>
        <end position="222"/>
    </location>
</feature>
<feature type="transmembrane region" description="Helical" evidence="6">
    <location>
        <begin position="161"/>
        <end position="182"/>
    </location>
</feature>
<feature type="transmembrane region" description="Helical" evidence="6">
    <location>
        <begin position="50"/>
        <end position="70"/>
    </location>
</feature>
<dbReference type="Gene3D" id="1.20.1250.20">
    <property type="entry name" value="MFS general substrate transporter like domains"/>
    <property type="match status" value="2"/>
</dbReference>
<dbReference type="InterPro" id="IPR050189">
    <property type="entry name" value="MFS_Efflux_Transporters"/>
</dbReference>
<evidence type="ECO:0000256" key="5">
    <source>
        <dbReference type="ARBA" id="ARBA00023136"/>
    </source>
</evidence>
<name>A0A160TMQ5_9ZZZZ</name>
<evidence type="ECO:0000256" key="4">
    <source>
        <dbReference type="ARBA" id="ARBA00022989"/>
    </source>
</evidence>
<dbReference type="PANTHER" id="PTHR43124:SF10">
    <property type="entry name" value="PURINE EFFLUX PUMP PBUE"/>
    <property type="match status" value="1"/>
</dbReference>
<sequence length="386" mass="39858">MQAEAPRESRTSLAALIVIGTGAMTSATLSPVMLGLFIDELRLTASQASLALAAENGAYALGLLLFYLILHRARRPMLAATGLGIMIATSLLTARAGGFVPLLAIRAAFGLAMGFTASTVFAAYAGRADPQRVWAIATFINLTYAAILLTLSGWIAQTFGLTGIVAVLAMVAAIGLACTRLIPPAPARETQEIRGRVAENGWTINLPAICGALALLCLYAGHTTLWSFQERMGLAVGLDRSQVGVLLGISVLGAIIGAVLSVTAGHRFGQRGPNALAFAGLIASALLLALPMMAAYVAGAVIVKTAWFFGLPFILGALARLDRSGRWSSMGAALLALGSAIGPAIGATLASYGAHMIGVLAAGLYVISFLFTVPLFAADRSIPAHR</sequence>
<feature type="transmembrane region" description="Helical" evidence="6">
    <location>
        <begin position="103"/>
        <end position="126"/>
    </location>
</feature>
<feature type="transmembrane region" description="Helical" evidence="6">
    <location>
        <begin position="356"/>
        <end position="378"/>
    </location>
</feature>
<feature type="transmembrane region" description="Helical" evidence="6">
    <location>
        <begin position="12"/>
        <end position="38"/>
    </location>
</feature>
<proteinExistence type="predicted"/>
<dbReference type="EMBL" id="CZQE01000375">
    <property type="protein sequence ID" value="CUS46535.1"/>
    <property type="molecule type" value="Genomic_DNA"/>
</dbReference>
<dbReference type="AlphaFoldDB" id="A0A160TMQ5"/>
<dbReference type="InterPro" id="IPR036259">
    <property type="entry name" value="MFS_trans_sf"/>
</dbReference>